<comment type="similarity">
    <text evidence="2 9">Belongs to the CRISPR-associated endoribonuclease Cas2 protein family.</text>
</comment>
<feature type="binding site" evidence="9">
    <location>
        <position position="8"/>
    </location>
    <ligand>
        <name>Mg(2+)</name>
        <dbReference type="ChEBI" id="CHEBI:18420"/>
        <note>catalytic</note>
    </ligand>
</feature>
<evidence type="ECO:0000256" key="9">
    <source>
        <dbReference type="HAMAP-Rule" id="MF_01471"/>
    </source>
</evidence>
<keyword evidence="4 9" id="KW-0479">Metal-binding</keyword>
<evidence type="ECO:0000256" key="4">
    <source>
        <dbReference type="ARBA" id="ARBA00022723"/>
    </source>
</evidence>
<dbReference type="AlphaFoldDB" id="A0A3Q9VBY5"/>
<evidence type="ECO:0000313" key="10">
    <source>
        <dbReference type="EMBL" id="AZZ65802.1"/>
    </source>
</evidence>
<evidence type="ECO:0000256" key="8">
    <source>
        <dbReference type="ARBA" id="ARBA00023118"/>
    </source>
</evidence>
<accession>A0A3Q9VBY5</accession>
<keyword evidence="7 9" id="KW-0460">Magnesium</keyword>
<keyword evidence="11" id="KW-1185">Reference proteome</keyword>
<evidence type="ECO:0000256" key="6">
    <source>
        <dbReference type="ARBA" id="ARBA00022801"/>
    </source>
</evidence>
<organism evidence="10 11">
    <name type="scientific">Metamycoplasma phocicerebrale</name>
    <dbReference type="NCBI Taxonomy" id="142649"/>
    <lineage>
        <taxon>Bacteria</taxon>
        <taxon>Bacillati</taxon>
        <taxon>Mycoplasmatota</taxon>
        <taxon>Mycoplasmoidales</taxon>
        <taxon>Metamycoplasmataceae</taxon>
        <taxon>Metamycoplasma</taxon>
    </lineage>
</organism>
<comment type="function">
    <text evidence="9">CRISPR (clustered regularly interspaced short palindromic repeat), is an adaptive immune system that provides protection against mobile genetic elements (viruses, transposable elements and conjugative plasmids). CRISPR clusters contain sequences complementary to antecedent mobile elements and target invading nucleic acids. CRISPR clusters are transcribed and processed into CRISPR RNA (crRNA). Functions as a ssRNA-specific endoribonuclease. Involved in the integration of spacer DNA into the CRISPR cassette.</text>
</comment>
<dbReference type="HAMAP" id="MF_01471">
    <property type="entry name" value="Cas2"/>
    <property type="match status" value="1"/>
</dbReference>
<dbReference type="Gene3D" id="3.30.70.240">
    <property type="match status" value="1"/>
</dbReference>
<evidence type="ECO:0000256" key="3">
    <source>
        <dbReference type="ARBA" id="ARBA00022722"/>
    </source>
</evidence>
<dbReference type="Proteomes" id="UP000256585">
    <property type="component" value="Chromosome"/>
</dbReference>
<dbReference type="InterPro" id="IPR019199">
    <property type="entry name" value="Virulence_VapD/CRISPR_Cas2"/>
</dbReference>
<evidence type="ECO:0000313" key="11">
    <source>
        <dbReference type="Proteomes" id="UP000256585"/>
    </source>
</evidence>
<dbReference type="GO" id="GO:0051607">
    <property type="term" value="P:defense response to virus"/>
    <property type="evidence" value="ECO:0007669"/>
    <property type="project" value="UniProtKB-UniRule"/>
</dbReference>
<dbReference type="EMBL" id="CP033058">
    <property type="protein sequence ID" value="AZZ65802.1"/>
    <property type="molecule type" value="Genomic_DNA"/>
</dbReference>
<dbReference type="SUPFAM" id="SSF143430">
    <property type="entry name" value="TTP0101/SSO1404-like"/>
    <property type="match status" value="1"/>
</dbReference>
<comment type="cofactor">
    <cofactor evidence="1 9">
        <name>Mg(2+)</name>
        <dbReference type="ChEBI" id="CHEBI:18420"/>
    </cofactor>
</comment>
<dbReference type="GO" id="GO:0043571">
    <property type="term" value="P:maintenance of CRISPR repeat elements"/>
    <property type="evidence" value="ECO:0007669"/>
    <property type="project" value="UniProtKB-UniRule"/>
</dbReference>
<evidence type="ECO:0000256" key="2">
    <source>
        <dbReference type="ARBA" id="ARBA00009959"/>
    </source>
</evidence>
<keyword evidence="5 9" id="KW-0255">Endonuclease</keyword>
<protein>
    <recommendedName>
        <fullName evidence="9">CRISPR-associated endoribonuclease Cas2</fullName>
        <ecNumber evidence="9">3.1.-.-</ecNumber>
    </recommendedName>
</protein>
<proteinExistence type="inferred from homology"/>
<evidence type="ECO:0000256" key="7">
    <source>
        <dbReference type="ARBA" id="ARBA00022842"/>
    </source>
</evidence>
<dbReference type="GO" id="GO:0004521">
    <property type="term" value="F:RNA endonuclease activity"/>
    <property type="evidence" value="ECO:0007669"/>
    <property type="project" value="InterPro"/>
</dbReference>
<keyword evidence="8 9" id="KW-0051">Antiviral defense</keyword>
<dbReference type="Pfam" id="PF09827">
    <property type="entry name" value="CRISPR_Cas2"/>
    <property type="match status" value="1"/>
</dbReference>
<dbReference type="OrthoDB" id="9791737at2"/>
<evidence type="ECO:0000256" key="1">
    <source>
        <dbReference type="ARBA" id="ARBA00001946"/>
    </source>
</evidence>
<reference evidence="10" key="1">
    <citation type="submission" date="2019-03" db="EMBL/GenBank/DDBJ databases">
        <title>Draft Sequence and Annotation of the Mycoplasma phocicerebrale Strain 1049T Genome.</title>
        <authorList>
            <person name="Frasca S.Jr."/>
            <person name="Kutish G.F."/>
            <person name="Castellanos Gell J."/>
            <person name="Michaels D.L."/>
            <person name="Brown D.R."/>
        </authorList>
    </citation>
    <scope>NUCLEOTIDE SEQUENCE</scope>
    <source>
        <strain evidence="10">1049</strain>
    </source>
</reference>
<sequence>MKIILMYDVSMDEDNLTLYNKFRNSLIKLGYFRIQYSIYVKTIGFQTLYPYEKEKLMKIIPKKSNVRVLLVTENQYSNMDILMGEKSLNEYCNEKERYIEL</sequence>
<keyword evidence="3 9" id="KW-0540">Nuclease</keyword>
<dbReference type="InterPro" id="IPR021127">
    <property type="entry name" value="CRISPR_associated_Cas2"/>
</dbReference>
<evidence type="ECO:0000256" key="5">
    <source>
        <dbReference type="ARBA" id="ARBA00022759"/>
    </source>
</evidence>
<dbReference type="GO" id="GO:0016787">
    <property type="term" value="F:hydrolase activity"/>
    <property type="evidence" value="ECO:0007669"/>
    <property type="project" value="UniProtKB-KW"/>
</dbReference>
<dbReference type="GO" id="GO:0046872">
    <property type="term" value="F:metal ion binding"/>
    <property type="evidence" value="ECO:0007669"/>
    <property type="project" value="UniProtKB-UniRule"/>
</dbReference>
<dbReference type="EC" id="3.1.-.-" evidence="9"/>
<dbReference type="NCBIfam" id="TIGR01573">
    <property type="entry name" value="cas2"/>
    <property type="match status" value="1"/>
</dbReference>
<comment type="subunit">
    <text evidence="9">Homodimer, forms a heterotetramer with a Cas1 homodimer.</text>
</comment>
<dbReference type="RefSeq" id="WP_116171800.1">
    <property type="nucleotide sequence ID" value="NZ_CP033058.2"/>
</dbReference>
<keyword evidence="6 9" id="KW-0378">Hydrolase</keyword>
<dbReference type="KEGG" id="mphc:DMC14_002520"/>
<name>A0A3Q9VBY5_9BACT</name>
<gene>
    <name evidence="9 10" type="primary">cas2</name>
    <name evidence="10" type="ORF">DMC14_002520</name>
</gene>